<evidence type="ECO:0000256" key="5">
    <source>
        <dbReference type="ARBA" id="ARBA00023136"/>
    </source>
</evidence>
<keyword evidence="5 7" id="KW-0472">Membrane</keyword>
<keyword evidence="2" id="KW-1003">Cell membrane</keyword>
<feature type="transmembrane region" description="Helical" evidence="7">
    <location>
        <begin position="240"/>
        <end position="261"/>
    </location>
</feature>
<evidence type="ECO:0000256" key="1">
    <source>
        <dbReference type="ARBA" id="ARBA00004651"/>
    </source>
</evidence>
<accession>A0A6J7I4J0</accession>
<feature type="transmembrane region" description="Helical" evidence="7">
    <location>
        <begin position="164"/>
        <end position="183"/>
    </location>
</feature>
<keyword evidence="3 7" id="KW-0812">Transmembrane</keyword>
<organism evidence="8">
    <name type="scientific">freshwater metagenome</name>
    <dbReference type="NCBI Taxonomy" id="449393"/>
    <lineage>
        <taxon>unclassified sequences</taxon>
        <taxon>metagenomes</taxon>
        <taxon>ecological metagenomes</taxon>
    </lineage>
</organism>
<gene>
    <name evidence="8" type="ORF">UFOPK3720_00468</name>
</gene>
<reference evidence="8" key="1">
    <citation type="submission" date="2020-05" db="EMBL/GenBank/DDBJ databases">
        <authorList>
            <person name="Chiriac C."/>
            <person name="Salcher M."/>
            <person name="Ghai R."/>
            <person name="Kavagutti S V."/>
        </authorList>
    </citation>
    <scope>NUCLEOTIDE SEQUENCE</scope>
</reference>
<sequence>MATFLAVWDFNVFIALNLAGAAAWYAWASRRVRQRDPRSRWPVANAACFYSGLALLAAAYLGPLAAWSHTLFWVHMTQHLLVMMAAAPLLVLGAPISLAFGASSDETRRALIVPILRSRAVRVLTNPVLTWVLFASVLVGTHFTGFYDWALTNHDAGMFIEQPLFLVTALLYYFPILGSNLQAHRPSPATRLISMSLMMIPEAIVGAVIYFASVVLYPSFGPDRPFGLDPLGDQQLAGALMWALVMIVDSAWMMVVAAEWFTSEERRSRRVDAMISAEAENQAEAEEHAQARAQEPSVG</sequence>
<comment type="subcellular location">
    <subcellularLocation>
        <location evidence="1">Cell membrane</location>
        <topology evidence="1">Multi-pass membrane protein</topology>
    </subcellularLocation>
</comment>
<feature type="transmembrane region" description="Helical" evidence="7">
    <location>
        <begin position="80"/>
        <end position="102"/>
    </location>
</feature>
<evidence type="ECO:0000256" key="2">
    <source>
        <dbReference type="ARBA" id="ARBA00022475"/>
    </source>
</evidence>
<dbReference type="AlphaFoldDB" id="A0A6J7I4J0"/>
<evidence type="ECO:0000313" key="8">
    <source>
        <dbReference type="EMBL" id="CAB4925848.1"/>
    </source>
</evidence>
<dbReference type="Pfam" id="PF09678">
    <property type="entry name" value="Caa3_CtaG"/>
    <property type="match status" value="1"/>
</dbReference>
<evidence type="ECO:0000256" key="3">
    <source>
        <dbReference type="ARBA" id="ARBA00022692"/>
    </source>
</evidence>
<evidence type="ECO:0000256" key="7">
    <source>
        <dbReference type="SAM" id="Phobius"/>
    </source>
</evidence>
<dbReference type="EMBL" id="CAFBNB010000064">
    <property type="protein sequence ID" value="CAB4925848.1"/>
    <property type="molecule type" value="Genomic_DNA"/>
</dbReference>
<evidence type="ECO:0000256" key="4">
    <source>
        <dbReference type="ARBA" id="ARBA00022989"/>
    </source>
</evidence>
<feature type="transmembrane region" description="Helical" evidence="7">
    <location>
        <begin position="123"/>
        <end position="144"/>
    </location>
</feature>
<keyword evidence="4 7" id="KW-1133">Transmembrane helix</keyword>
<feature type="region of interest" description="Disordered" evidence="6">
    <location>
        <begin position="278"/>
        <end position="299"/>
    </location>
</feature>
<feature type="transmembrane region" description="Helical" evidence="7">
    <location>
        <begin position="195"/>
        <end position="220"/>
    </location>
</feature>
<feature type="transmembrane region" description="Helical" evidence="7">
    <location>
        <begin position="6"/>
        <end position="27"/>
    </location>
</feature>
<dbReference type="GO" id="GO:0005886">
    <property type="term" value="C:plasma membrane"/>
    <property type="evidence" value="ECO:0007669"/>
    <property type="project" value="UniProtKB-SubCell"/>
</dbReference>
<evidence type="ECO:0000256" key="6">
    <source>
        <dbReference type="SAM" id="MobiDB-lite"/>
    </source>
</evidence>
<proteinExistence type="predicted"/>
<dbReference type="InterPro" id="IPR019108">
    <property type="entry name" value="Caa3_assmbl_CtaG-rel"/>
</dbReference>
<protein>
    <submittedName>
        <fullName evidence="8">Unannotated protein</fullName>
    </submittedName>
</protein>
<feature type="transmembrane region" description="Helical" evidence="7">
    <location>
        <begin position="47"/>
        <end position="68"/>
    </location>
</feature>
<name>A0A6J7I4J0_9ZZZZ</name>